<feature type="domain" description="Resolvase HTH" evidence="1">
    <location>
        <begin position="8"/>
        <end position="45"/>
    </location>
</feature>
<evidence type="ECO:0000313" key="2">
    <source>
        <dbReference type="EMBL" id="QFJ54983.1"/>
    </source>
</evidence>
<dbReference type="Gene3D" id="1.10.10.60">
    <property type="entry name" value="Homeodomain-like"/>
    <property type="match status" value="1"/>
</dbReference>
<evidence type="ECO:0000313" key="3">
    <source>
        <dbReference type="Proteomes" id="UP000327030"/>
    </source>
</evidence>
<accession>A0A5P6VQN2</accession>
<gene>
    <name evidence="2" type="ORF">FXF36_08975</name>
</gene>
<organism evidence="2 3">
    <name type="scientific">Pseudobutyrivibrio xylanivorans</name>
    <dbReference type="NCBI Taxonomy" id="185007"/>
    <lineage>
        <taxon>Bacteria</taxon>
        <taxon>Bacillati</taxon>
        <taxon>Bacillota</taxon>
        <taxon>Clostridia</taxon>
        <taxon>Lachnospirales</taxon>
        <taxon>Lachnospiraceae</taxon>
        <taxon>Pseudobutyrivibrio</taxon>
    </lineage>
</organism>
<protein>
    <submittedName>
        <fullName evidence="2">Helix-turn-helix domain-containing protein</fullName>
    </submittedName>
</protein>
<dbReference type="OrthoDB" id="9812605at2"/>
<dbReference type="Pfam" id="PF02796">
    <property type="entry name" value="HTH_7"/>
    <property type="match status" value="1"/>
</dbReference>
<dbReference type="EMBL" id="CP043028">
    <property type="protein sequence ID" value="QFJ54983.1"/>
    <property type="molecule type" value="Genomic_DNA"/>
</dbReference>
<dbReference type="GO" id="GO:0003677">
    <property type="term" value="F:DNA binding"/>
    <property type="evidence" value="ECO:0007669"/>
    <property type="project" value="InterPro"/>
</dbReference>
<dbReference type="GO" id="GO:0000150">
    <property type="term" value="F:DNA strand exchange activity"/>
    <property type="evidence" value="ECO:0007669"/>
    <property type="project" value="InterPro"/>
</dbReference>
<dbReference type="InterPro" id="IPR006120">
    <property type="entry name" value="Resolvase_HTH_dom"/>
</dbReference>
<dbReference type="AlphaFoldDB" id="A0A5P6VQN2"/>
<evidence type="ECO:0000259" key="1">
    <source>
        <dbReference type="Pfam" id="PF02796"/>
    </source>
</evidence>
<dbReference type="Gene3D" id="1.10.1070.20">
    <property type="match status" value="1"/>
</dbReference>
<dbReference type="Proteomes" id="UP000327030">
    <property type="component" value="Chromosome 1"/>
</dbReference>
<dbReference type="RefSeq" id="WP_151623436.1">
    <property type="nucleotide sequence ID" value="NZ_CP043028.1"/>
</dbReference>
<dbReference type="CDD" id="cd00569">
    <property type="entry name" value="HTH_Hin_like"/>
    <property type="match status" value="1"/>
</dbReference>
<reference evidence="3" key="1">
    <citation type="submission" date="2019-08" db="EMBL/GenBank/DDBJ databases">
        <title>Complete Genome Sequence of the Polysaccharide-Degrading Rumen Bacterium Pseudobutyrivibrio xylanivorans MA3014.</title>
        <authorList>
            <person name="Palevich N."/>
            <person name="Maclean P.H."/>
            <person name="Kelly W.J."/>
            <person name="Leahy S.C."/>
            <person name="Rakonjac J."/>
            <person name="Attwood G.T."/>
        </authorList>
    </citation>
    <scope>NUCLEOTIDE SEQUENCE [LARGE SCALE GENOMIC DNA]</scope>
    <source>
        <strain evidence="3">MA3014</strain>
    </source>
</reference>
<sequence length="415" mass="48065">MSNERNAGRKPKISDEQFDAIISRHELGESIASLAAEYGVSRQALHKRIKESNQQPLKIDWCVNDENVSSITVDLQHRAVVLANYAVQISKLPFGFNMNPTWQDMIKMLEEKYLIQVGVDEPGVYLFTDGEKTFNPSVIPELQIKSNDELPEFAFTKKDILLTRTDTDGFQMKALTYGRSLFVKSQAIMASIAMRDWAVEIIASDIANQLGIPCVQQKHCIFAYGGRKFDAVYSSNFELDGYTFLSFESLLEEKHISTKDDFFLKMNSIEKLKWCAKQLSEMGNIPYEESEKYMLNLSVLDCLVGNVDRHTRNFGLFFNSINGEYQIPLIFDNGMGLFEHDYYRDNYHTFEEAMNNVYVSPYGEDPFDFLEILNREYKVKEIYKGVNEIKYIDILNTPFAKEYERRMSELWQKLD</sequence>
<proteinExistence type="predicted"/>
<dbReference type="KEGG" id="pxv:FXF36_08975"/>
<name>A0A5P6VQN2_PSEXY</name>